<dbReference type="GO" id="GO:0004252">
    <property type="term" value="F:serine-type endopeptidase activity"/>
    <property type="evidence" value="ECO:0007669"/>
    <property type="project" value="InterPro"/>
</dbReference>
<dbReference type="Pfam" id="PF00082">
    <property type="entry name" value="Peptidase_S8"/>
    <property type="match status" value="1"/>
</dbReference>
<protein>
    <submittedName>
        <fullName evidence="3">Subtilase family protein</fullName>
    </submittedName>
</protein>
<accession>A0A450WP13</accession>
<evidence type="ECO:0000313" key="3">
    <source>
        <dbReference type="EMBL" id="VFK18719.1"/>
    </source>
</evidence>
<evidence type="ECO:0000259" key="2">
    <source>
        <dbReference type="Pfam" id="PF00082"/>
    </source>
</evidence>
<feature type="domain" description="Peptidase S8/S53" evidence="2">
    <location>
        <begin position="419"/>
        <end position="635"/>
    </location>
</feature>
<dbReference type="CDD" id="cd04847">
    <property type="entry name" value="Peptidases_S8_Subtilisin_like_2"/>
    <property type="match status" value="1"/>
</dbReference>
<dbReference type="EMBL" id="CAADFM010000204">
    <property type="protein sequence ID" value="VFK18719.1"/>
    <property type="molecule type" value="Genomic_DNA"/>
</dbReference>
<feature type="region of interest" description="Disordered" evidence="1">
    <location>
        <begin position="1"/>
        <end position="34"/>
    </location>
</feature>
<dbReference type="GO" id="GO:0006508">
    <property type="term" value="P:proteolysis"/>
    <property type="evidence" value="ECO:0007669"/>
    <property type="project" value="InterPro"/>
</dbReference>
<organism evidence="3">
    <name type="scientific">Candidatus Kentrum sp. LPFa</name>
    <dbReference type="NCBI Taxonomy" id="2126335"/>
    <lineage>
        <taxon>Bacteria</taxon>
        <taxon>Pseudomonadati</taxon>
        <taxon>Pseudomonadota</taxon>
        <taxon>Gammaproteobacteria</taxon>
        <taxon>Candidatus Kentrum</taxon>
    </lineage>
</organism>
<proteinExistence type="predicted"/>
<dbReference type="InterPro" id="IPR034074">
    <property type="entry name" value="Y4bN_pept_dom"/>
</dbReference>
<name>A0A450WP13_9GAMM</name>
<sequence length="885" mass="98296">MPERPLLLFPTPETASKSKLGGGGGDFRKPTPSRQWERLSPQFKVLREVFDARRAEIQQSTAGIDPEQVLVIETIGSVDEFANAVKKIRGLEWMGGMEIDEITPDEDFYNEKRPGEELSGRLYLLLTNQQALNEMLSLWERYQADPGMEFKRGLTKFRDVFLQLKSIRRWDVEDRLLETGILDSWRENLKYEGDRSIPFEAELWFRGSHQLRTAKANEVAALVRQAGGRILGQSVIEGIAYHSLLAELPTHAIGSIIKDPATELVKCEDIMFFRPVGQMVAGEKPPEGDVEMAAMEEMPLPLGEPVIALFDGLPLTNHQLLAGRLVIDDPDDWASDYAATERVHGTAMASLIVHGDLNWPASPLSRPVYVRPIMKPDPKDFQSPKREHVPDNLLFVDLLHRCIRRLFGGDGDEGPVAPNIKVINLSIGDPTRQFIHSMSPVARLLDWLSVKYGVLFVVSAGNHADPISLGISRNEFEALEPGERGTKIVEALYRDARHRKLLSPAETLNGLTVGAAHEDASQAPYLGGRFDPFPEPMPSPVSALGSGYRRAIKPDIVFTGGKALFEENLGSSRKDNFVIRPIQPTIRTMPPGNKTAIPGKSPVGNPDSASYSFGTSNATALISRAAGICHETLRQVFDEQGVEVDSRIHEAALLKAMLVHGCSWDQIGEHLKSQIEHSALGEEIRTRAESLYSRQANISGEINRQNKALLSRWMGYGIPKIDRVLDCTEQRATLLGFGELSDGEAHIFRLPLPPSLGSVREWRRLTVTLAWLSPISPNTQKYRTAMLWFGVDNKGLVTERSDADWQAVRRGTVQHEVFEGRKAAPFTDGDAIEIKVNCRKDAGKIQSPIAYGLVVSLEVAEGVDIAVYDEIQTRIAQAIRLRPMP</sequence>
<dbReference type="SUPFAM" id="SSF52743">
    <property type="entry name" value="Subtilisin-like"/>
    <property type="match status" value="1"/>
</dbReference>
<evidence type="ECO:0000313" key="4">
    <source>
        <dbReference type="EMBL" id="VFK33264.1"/>
    </source>
</evidence>
<evidence type="ECO:0000256" key="1">
    <source>
        <dbReference type="SAM" id="MobiDB-lite"/>
    </source>
</evidence>
<dbReference type="AlphaFoldDB" id="A0A450WP13"/>
<dbReference type="InterPro" id="IPR036852">
    <property type="entry name" value="Peptidase_S8/S53_dom_sf"/>
</dbReference>
<gene>
    <name evidence="3" type="ORF">BECKLPF1236A_GA0070988_102043</name>
    <name evidence="4" type="ORF">BECKLPF1236C_GA0070990_101994</name>
</gene>
<dbReference type="EMBL" id="CAADFP010000199">
    <property type="protein sequence ID" value="VFK33264.1"/>
    <property type="molecule type" value="Genomic_DNA"/>
</dbReference>
<dbReference type="Gene3D" id="3.40.50.200">
    <property type="entry name" value="Peptidase S8/S53 domain"/>
    <property type="match status" value="1"/>
</dbReference>
<dbReference type="InterPro" id="IPR000209">
    <property type="entry name" value="Peptidase_S8/S53_dom"/>
</dbReference>
<reference evidence="3" key="1">
    <citation type="submission" date="2019-02" db="EMBL/GenBank/DDBJ databases">
        <authorList>
            <person name="Gruber-Vodicka R. H."/>
            <person name="Seah K. B. B."/>
        </authorList>
    </citation>
    <scope>NUCLEOTIDE SEQUENCE</scope>
    <source>
        <strain evidence="3">BECK_S312</strain>
        <strain evidence="4">BECK_S426</strain>
    </source>
</reference>